<dbReference type="Gene3D" id="3.40.50.1820">
    <property type="entry name" value="alpha/beta hydrolase"/>
    <property type="match status" value="1"/>
</dbReference>
<keyword evidence="2" id="KW-1185">Reference proteome</keyword>
<dbReference type="EMBL" id="SUMC01000030">
    <property type="protein sequence ID" value="TKA08488.1"/>
    <property type="molecule type" value="Genomic_DNA"/>
</dbReference>
<sequence length="282" mass="31474">MTVTLNDRPRNTAEFYKLGATPVYASRVDQRFSYTLYSPKNRRPDVPLSLTVVIHGTDRTNSDYCNAFAEFAEENNSLILAPLFPGGIIEPGDLHNYKFIEYHGIRYDEILLAIIDEVAESYDVTTDRFLLFGFSGGGQFAHRFFLLHPDRLTAVSVGAPGRITQIDDTRPWWLGTSDIQDKFGIQLNLDQLRSVAVQIVVGENDTETWEINNPDDTNWLDGAGAAGKTRIERANTLAANFTAHGINARVDLVPGAAHEVTKIFPAARRFFETVIGRPQAAR</sequence>
<organism evidence="1 2">
    <name type="scientific">Actinacidiphila oryziradicis</name>
    <dbReference type="NCBI Taxonomy" id="2571141"/>
    <lineage>
        <taxon>Bacteria</taxon>
        <taxon>Bacillati</taxon>
        <taxon>Actinomycetota</taxon>
        <taxon>Actinomycetes</taxon>
        <taxon>Kitasatosporales</taxon>
        <taxon>Streptomycetaceae</taxon>
        <taxon>Actinacidiphila</taxon>
    </lineage>
</organism>
<name>A0A4U0SHZ8_9ACTN</name>
<evidence type="ECO:0000313" key="1">
    <source>
        <dbReference type="EMBL" id="TKA08488.1"/>
    </source>
</evidence>
<dbReference type="RefSeq" id="WP_136726660.1">
    <property type="nucleotide sequence ID" value="NZ_SUMC01000030.1"/>
</dbReference>
<gene>
    <name evidence="1" type="ORF">FCI23_27640</name>
</gene>
<comment type="caution">
    <text evidence="1">The sequence shown here is derived from an EMBL/GenBank/DDBJ whole genome shotgun (WGS) entry which is preliminary data.</text>
</comment>
<protein>
    <submittedName>
        <fullName evidence="1">Alpha/beta hydrolase</fullName>
    </submittedName>
</protein>
<dbReference type="SUPFAM" id="SSF53474">
    <property type="entry name" value="alpha/beta-Hydrolases"/>
    <property type="match status" value="1"/>
</dbReference>
<dbReference type="AlphaFoldDB" id="A0A4U0SHZ8"/>
<proteinExistence type="predicted"/>
<dbReference type="Proteomes" id="UP000305778">
    <property type="component" value="Unassembled WGS sequence"/>
</dbReference>
<dbReference type="InterPro" id="IPR029058">
    <property type="entry name" value="AB_hydrolase_fold"/>
</dbReference>
<reference evidence="1 2" key="1">
    <citation type="submission" date="2019-04" db="EMBL/GenBank/DDBJ databases">
        <title>Streptomyces oryziradicis sp. nov., a novel actinomycete isolated from rhizosphere soil of rice (Oryza sativa L.).</title>
        <authorList>
            <person name="Li C."/>
        </authorList>
    </citation>
    <scope>NUCLEOTIDE SEQUENCE [LARGE SCALE GENOMIC DNA]</scope>
    <source>
        <strain evidence="1 2">NEAU-C40</strain>
    </source>
</reference>
<dbReference type="OrthoDB" id="332706at2"/>
<accession>A0A4U0SHZ8</accession>
<evidence type="ECO:0000313" key="2">
    <source>
        <dbReference type="Proteomes" id="UP000305778"/>
    </source>
</evidence>
<keyword evidence="1" id="KW-0378">Hydrolase</keyword>
<dbReference type="GO" id="GO:0016787">
    <property type="term" value="F:hydrolase activity"/>
    <property type="evidence" value="ECO:0007669"/>
    <property type="project" value="UniProtKB-KW"/>
</dbReference>